<keyword evidence="3" id="KW-1185">Reference proteome</keyword>
<dbReference type="EMBL" id="KZ451970">
    <property type="protein sequence ID" value="PKA56620.1"/>
    <property type="molecule type" value="Genomic_DNA"/>
</dbReference>
<proteinExistence type="predicted"/>
<dbReference type="InterPro" id="IPR021659">
    <property type="entry name" value="NdhS"/>
</dbReference>
<dbReference type="STRING" id="1088818.A0A2I0AM34"/>
<dbReference type="PANTHER" id="PTHR35494">
    <property type="entry name" value="NAD(P)H-QUINONE OXIDOREDUCTASE SUBUNIT S, CHLOROPLASTIC"/>
    <property type="match status" value="1"/>
</dbReference>
<evidence type="ECO:0000313" key="3">
    <source>
        <dbReference type="Proteomes" id="UP000236161"/>
    </source>
</evidence>
<dbReference type="AlphaFoldDB" id="A0A2I0AM34"/>
<dbReference type="GO" id="GO:0009767">
    <property type="term" value="P:photosynthetic electron transport chain"/>
    <property type="evidence" value="ECO:0007669"/>
    <property type="project" value="InterPro"/>
</dbReference>
<protein>
    <recommendedName>
        <fullName evidence="4">NAD(P)H-quinone oxidoreductase subunit S, chloroplastic</fullName>
    </recommendedName>
</protein>
<dbReference type="Gene3D" id="2.30.30.140">
    <property type="match status" value="1"/>
</dbReference>
<sequence length="264" mass="28524">MAASSVPIQFEPTRNRISRCRSRFLSRKTPSILHFSPRSAKLMASSAKFNLFELLGGRGLCNGERGLEKELNSFVAEDSVTATPAAADSPSSSPSSYIAGDGAFEKQLMGLTGGFPGGERGLQRFIERNPPPSKKTGAVEEHLGTLIHGSRPKPPDLPLLMPGMIVIVKNPANPFYMYSGIVQRVTDGRAGVLFEGGNWDKLLTFRLHELERRDKGPPMVNPKSAVLESLVDFPNPESRCTGDHLNANQRPPSVQVGPGTCGSI</sequence>
<evidence type="ECO:0000313" key="2">
    <source>
        <dbReference type="EMBL" id="PKA56620.1"/>
    </source>
</evidence>
<reference evidence="2 3" key="1">
    <citation type="journal article" date="2017" name="Nature">
        <title>The Apostasia genome and the evolution of orchids.</title>
        <authorList>
            <person name="Zhang G.Q."/>
            <person name="Liu K.W."/>
            <person name="Li Z."/>
            <person name="Lohaus R."/>
            <person name="Hsiao Y.Y."/>
            <person name="Niu S.C."/>
            <person name="Wang J.Y."/>
            <person name="Lin Y.C."/>
            <person name="Xu Q."/>
            <person name="Chen L.J."/>
            <person name="Yoshida K."/>
            <person name="Fujiwara S."/>
            <person name="Wang Z.W."/>
            <person name="Zhang Y.Q."/>
            <person name="Mitsuda N."/>
            <person name="Wang M."/>
            <person name="Liu G.H."/>
            <person name="Pecoraro L."/>
            <person name="Huang H.X."/>
            <person name="Xiao X.J."/>
            <person name="Lin M."/>
            <person name="Wu X.Y."/>
            <person name="Wu W.L."/>
            <person name="Chen Y.Y."/>
            <person name="Chang S.B."/>
            <person name="Sakamoto S."/>
            <person name="Ohme-Takagi M."/>
            <person name="Yagi M."/>
            <person name="Zeng S.J."/>
            <person name="Shen C.Y."/>
            <person name="Yeh C.M."/>
            <person name="Luo Y.B."/>
            <person name="Tsai W.C."/>
            <person name="Van de Peer Y."/>
            <person name="Liu Z.J."/>
        </authorList>
    </citation>
    <scope>NUCLEOTIDE SEQUENCE [LARGE SCALE GENOMIC DNA]</scope>
    <source>
        <strain evidence="3">cv. Shenzhen</strain>
        <tissue evidence="2">Stem</tissue>
    </source>
</reference>
<accession>A0A2I0AM34</accession>
<organism evidence="2 3">
    <name type="scientific">Apostasia shenzhenica</name>
    <dbReference type="NCBI Taxonomy" id="1088818"/>
    <lineage>
        <taxon>Eukaryota</taxon>
        <taxon>Viridiplantae</taxon>
        <taxon>Streptophyta</taxon>
        <taxon>Embryophyta</taxon>
        <taxon>Tracheophyta</taxon>
        <taxon>Spermatophyta</taxon>
        <taxon>Magnoliopsida</taxon>
        <taxon>Liliopsida</taxon>
        <taxon>Asparagales</taxon>
        <taxon>Orchidaceae</taxon>
        <taxon>Apostasioideae</taxon>
        <taxon>Apostasia</taxon>
    </lineage>
</organism>
<name>A0A2I0AM34_9ASPA</name>
<gene>
    <name evidence="2" type="ORF">AXF42_Ash012750</name>
</gene>
<feature type="region of interest" description="Disordered" evidence="1">
    <location>
        <begin position="243"/>
        <end position="264"/>
    </location>
</feature>
<dbReference type="Proteomes" id="UP000236161">
    <property type="component" value="Unassembled WGS sequence"/>
</dbReference>
<evidence type="ECO:0000256" key="1">
    <source>
        <dbReference type="SAM" id="MobiDB-lite"/>
    </source>
</evidence>
<dbReference type="PANTHER" id="PTHR35494:SF1">
    <property type="entry name" value="NAD(P)H-QUINONE OXIDOREDUCTASE SUBUNIT S, CHLOROPLASTIC"/>
    <property type="match status" value="1"/>
</dbReference>
<evidence type="ECO:0008006" key="4">
    <source>
        <dbReference type="Google" id="ProtNLM"/>
    </source>
</evidence>
<dbReference type="Pfam" id="PF11623">
    <property type="entry name" value="NdhS"/>
    <property type="match status" value="1"/>
</dbReference>
<dbReference type="OrthoDB" id="2015351at2759"/>